<evidence type="ECO:0000313" key="2">
    <source>
        <dbReference type="EMBL" id="SMC51390.1"/>
    </source>
</evidence>
<keyword evidence="1" id="KW-0472">Membrane</keyword>
<reference evidence="2 3" key="1">
    <citation type="submission" date="2017-04" db="EMBL/GenBank/DDBJ databases">
        <authorList>
            <person name="Afonso C.L."/>
            <person name="Miller P.J."/>
            <person name="Scott M.A."/>
            <person name="Spackman E."/>
            <person name="Goraichik I."/>
            <person name="Dimitrov K.M."/>
            <person name="Suarez D.L."/>
            <person name="Swayne D.E."/>
        </authorList>
    </citation>
    <scope>NUCLEOTIDE SEQUENCE [LARGE SCALE GENOMIC DNA]</scope>
    <source>
        <strain evidence="2 3">DSM 19625</strain>
    </source>
</reference>
<sequence>MLSNKKNRFKYWTGQLHLWLGLTSGLFVCFLGITGCILAFEKEIENITQPYRFTKVETHAMLAPSALKKNAEEALPGKHAHSVGYQQGKASQVVYFAENPSYYWIVFLNPYTGEVLKVKNMDDDFFRIVIMGHYYLWLPPHVGQPILATATLMFLCLLISGLVLWWPKNKAASKKRFSIKWNAKWKRLNYDLHNVLGFYMTWILIFIAITGLVMGFQWFAKSVYWISSGGEQMKQYAESYSDTTLVNTAVGKKPAMDILWAKTLKGLPGYTGGIEVHVPENAKSAIEVALNPDTDTYWKANYLYYDQYSLQEMEVAHSYGKLSNASLADKIARMNYDIHIGAIAGLPGKIIAFLASLIAASLPITGFMIWRGRKKKKVSVKNQKERSSVP</sequence>
<gene>
    <name evidence="2" type="ORF">SAMN04488101_10118</name>
</gene>
<evidence type="ECO:0000313" key="3">
    <source>
        <dbReference type="Proteomes" id="UP000192678"/>
    </source>
</evidence>
<dbReference type="EMBL" id="FWYB01000001">
    <property type="protein sequence ID" value="SMC51390.1"/>
    <property type="molecule type" value="Genomic_DNA"/>
</dbReference>
<keyword evidence="3" id="KW-1185">Reference proteome</keyword>
<evidence type="ECO:0000256" key="1">
    <source>
        <dbReference type="SAM" id="Phobius"/>
    </source>
</evidence>
<name>A0A1W1ZS92_9SPHI</name>
<dbReference type="PANTHER" id="PTHR34219">
    <property type="entry name" value="IRON-REGULATED INNER MEMBRANE PROTEIN-RELATED"/>
    <property type="match status" value="1"/>
</dbReference>
<dbReference type="InterPro" id="IPR005625">
    <property type="entry name" value="PepSY-ass_TM"/>
</dbReference>
<dbReference type="AlphaFoldDB" id="A0A1W1ZS92"/>
<dbReference type="Pfam" id="PF03929">
    <property type="entry name" value="PepSY_TM"/>
    <property type="match status" value="1"/>
</dbReference>
<proteinExistence type="predicted"/>
<feature type="transmembrane region" description="Helical" evidence="1">
    <location>
        <begin position="350"/>
        <end position="370"/>
    </location>
</feature>
<dbReference type="Proteomes" id="UP000192678">
    <property type="component" value="Unassembled WGS sequence"/>
</dbReference>
<feature type="transmembrane region" description="Helical" evidence="1">
    <location>
        <begin position="16"/>
        <end position="40"/>
    </location>
</feature>
<dbReference type="PANTHER" id="PTHR34219:SF3">
    <property type="entry name" value="BLL7967 PROTEIN"/>
    <property type="match status" value="1"/>
</dbReference>
<keyword evidence="1" id="KW-1133">Transmembrane helix</keyword>
<dbReference type="RefSeq" id="WP_084286633.1">
    <property type="nucleotide sequence ID" value="NZ_FWYB01000001.1"/>
</dbReference>
<protein>
    <submittedName>
        <fullName evidence="2">Uncharacterized iron-regulated membrane protein</fullName>
    </submittedName>
</protein>
<dbReference type="STRING" id="475255.SAMN04488101_10118"/>
<dbReference type="OrthoDB" id="111691at2"/>
<accession>A0A1W1ZS92</accession>
<keyword evidence="1" id="KW-0812">Transmembrane</keyword>
<organism evidence="2 3">
    <name type="scientific">Pedobacter nyackensis</name>
    <dbReference type="NCBI Taxonomy" id="475255"/>
    <lineage>
        <taxon>Bacteria</taxon>
        <taxon>Pseudomonadati</taxon>
        <taxon>Bacteroidota</taxon>
        <taxon>Sphingobacteriia</taxon>
        <taxon>Sphingobacteriales</taxon>
        <taxon>Sphingobacteriaceae</taxon>
        <taxon>Pedobacter</taxon>
    </lineage>
</organism>
<feature type="transmembrane region" description="Helical" evidence="1">
    <location>
        <begin position="196"/>
        <end position="220"/>
    </location>
</feature>
<feature type="transmembrane region" description="Helical" evidence="1">
    <location>
        <begin position="146"/>
        <end position="166"/>
    </location>
</feature>